<protein>
    <submittedName>
        <fullName evidence="1">Uncharacterized protein</fullName>
    </submittedName>
</protein>
<reference evidence="1 2" key="1">
    <citation type="journal article" date="2010" name="Stand. Genomic Sci.">
        <title>Complete genome sequence of Ferrimonas balearica type strain (PAT).</title>
        <authorList>
            <person name="Nolan M."/>
            <person name="Sikorski J."/>
            <person name="Davenport K."/>
            <person name="Lucas S."/>
            <person name="Glavina Del Rio T."/>
            <person name="Tice H."/>
            <person name="Cheng J."/>
            <person name="Goodwin L."/>
            <person name="Pitluck S."/>
            <person name="Liolios K."/>
            <person name="Ivanova N."/>
            <person name="Mavromatis K."/>
            <person name="Ovchinnikova G."/>
            <person name="Pati A."/>
            <person name="Chen A."/>
            <person name="Palaniappan K."/>
            <person name="Land M."/>
            <person name="Hauser L."/>
            <person name="Chang Y."/>
            <person name="Jeffries C."/>
            <person name="Tapia R."/>
            <person name="Brettin T."/>
            <person name="Detter J."/>
            <person name="Han C."/>
            <person name="Yasawong M."/>
            <person name="Rohde M."/>
            <person name="Tindall B."/>
            <person name="Goker M."/>
            <person name="Woyke T."/>
            <person name="Bristow J."/>
            <person name="Eisen J."/>
            <person name="Markowitz V."/>
            <person name="Hugenholtz P."/>
            <person name="Kyrpides N."/>
            <person name="Klenk H."/>
            <person name="Lapidus A."/>
        </authorList>
    </citation>
    <scope>NUCLEOTIDE SEQUENCE [LARGE SCALE GENOMIC DNA]</scope>
    <source>
        <strain evidence="2">DSM 9799 / CCM 4581 / KCTC 23876 / PAT</strain>
    </source>
</reference>
<sequence length="468" mass="50915">MTKNVTWQGLLNAQVDLQRRVEQSEFAPTDRSATHAALATLGLEEGDIATRSILSRDALGSTIDRSATAAALAALGEAPCESTITIRRKSITELIDEAPPATLFDLTTPEHLLACQQTIIGIREDNTLRMSDADLWVASFAGLLGGLVELFVGKVQIGSAMEQAGLDKSGIQSLESQHHVSYDAANSGHIKMDWQDLTGSDKKLLSSLQGEDLQNQLGEYKKAFAHNRELYEQGAFSNLNCKGHHFDSPAHDLLGAVHAIRDQIQGTCTLYSPELQQMVTVANPGRAMQGGYSVENILTALMTFFCHILSDINGSNTTAGGGAGLGFPGYSMLMNPVGIKTGAADLAREAYLEGYDFRAWMSQGLAIAIPKIMLWVWKKLTGINEVVYTRMCAIAYGVVAAVSLAKAAYGDYRINYMALFLFANNAVRDLIYWMTVEEKRRVAVHQHILEVLNQADLGQQDTERAAAD</sequence>
<dbReference type="Proteomes" id="UP000006683">
    <property type="component" value="Chromosome"/>
</dbReference>
<dbReference type="eggNOG" id="ENOG502Z8G1">
    <property type="taxonomic scope" value="Bacteria"/>
</dbReference>
<evidence type="ECO:0000313" key="2">
    <source>
        <dbReference type="Proteomes" id="UP000006683"/>
    </source>
</evidence>
<dbReference type="RefSeq" id="WP_013344065.1">
    <property type="nucleotide sequence ID" value="NC_014541.1"/>
</dbReference>
<dbReference type="KEGG" id="fbl:Fbal_0545"/>
<organism evidence="1 2">
    <name type="scientific">Ferrimonas balearica (strain DSM 9799 / CCM 4581 / KCTC 23876 / PAT)</name>
    <dbReference type="NCBI Taxonomy" id="550540"/>
    <lineage>
        <taxon>Bacteria</taxon>
        <taxon>Pseudomonadati</taxon>
        <taxon>Pseudomonadota</taxon>
        <taxon>Gammaproteobacteria</taxon>
        <taxon>Alteromonadales</taxon>
        <taxon>Ferrimonadaceae</taxon>
        <taxon>Ferrimonas</taxon>
    </lineage>
</organism>
<gene>
    <name evidence="1" type="ordered locus">Fbal_0545</name>
</gene>
<dbReference type="EMBL" id="CP002209">
    <property type="protein sequence ID" value="ADN74759.1"/>
    <property type="molecule type" value="Genomic_DNA"/>
</dbReference>
<name>E1SPU5_FERBD</name>
<keyword evidence="2" id="KW-1185">Reference proteome</keyword>
<dbReference type="STRING" id="550540.Fbal_0545"/>
<dbReference type="HOGENOM" id="CLU_583614_0_0_6"/>
<accession>E1SPU5</accession>
<evidence type="ECO:0000313" key="1">
    <source>
        <dbReference type="EMBL" id="ADN74759.1"/>
    </source>
</evidence>
<dbReference type="GeneID" id="67180788"/>
<proteinExistence type="predicted"/>
<dbReference type="AlphaFoldDB" id="E1SPU5"/>
<dbReference type="OrthoDB" id="3193516at2"/>